<keyword evidence="3" id="KW-1185">Reference proteome</keyword>
<dbReference type="PANTHER" id="PTHR12121">
    <property type="entry name" value="CARBON CATABOLITE REPRESSOR PROTEIN 4"/>
    <property type="match status" value="1"/>
</dbReference>
<dbReference type="HOGENOM" id="CLU_030508_0_1_1"/>
<protein>
    <recommendedName>
        <fullName evidence="1">Endonuclease/exonuclease/phosphatase domain-containing protein</fullName>
    </recommendedName>
</protein>
<dbReference type="PANTHER" id="PTHR12121:SF36">
    <property type="entry name" value="ENDONUCLEASE_EXONUCLEASE_PHOSPHATASE DOMAIN-CONTAINING PROTEIN"/>
    <property type="match status" value="1"/>
</dbReference>
<dbReference type="Gene3D" id="3.60.10.10">
    <property type="entry name" value="Endonuclease/exonuclease/phosphatase"/>
    <property type="match status" value="1"/>
</dbReference>
<feature type="domain" description="Endonuclease/exonuclease/phosphatase" evidence="1">
    <location>
        <begin position="17"/>
        <end position="322"/>
    </location>
</feature>
<evidence type="ECO:0000259" key="1">
    <source>
        <dbReference type="Pfam" id="PF03372"/>
    </source>
</evidence>
<dbReference type="OrthoDB" id="276515at2759"/>
<dbReference type="SUPFAM" id="SSF56219">
    <property type="entry name" value="DNase I-like"/>
    <property type="match status" value="1"/>
</dbReference>
<reference evidence="3" key="1">
    <citation type="journal article" date="2014" name="Proc. Natl. Acad. Sci. U.S.A.">
        <title>Extensive sampling of basidiomycete genomes demonstrates inadequacy of the white-rot/brown-rot paradigm for wood decay fungi.</title>
        <authorList>
            <person name="Riley R."/>
            <person name="Salamov A.A."/>
            <person name="Brown D.W."/>
            <person name="Nagy L.G."/>
            <person name="Floudas D."/>
            <person name="Held B.W."/>
            <person name="Levasseur A."/>
            <person name="Lombard V."/>
            <person name="Morin E."/>
            <person name="Otillar R."/>
            <person name="Lindquist E.A."/>
            <person name="Sun H."/>
            <person name="LaButti K.M."/>
            <person name="Schmutz J."/>
            <person name="Jabbour D."/>
            <person name="Luo H."/>
            <person name="Baker S.E."/>
            <person name="Pisabarro A.G."/>
            <person name="Walton J.D."/>
            <person name="Blanchette R.A."/>
            <person name="Henrissat B."/>
            <person name="Martin F."/>
            <person name="Cullen D."/>
            <person name="Hibbett D.S."/>
            <person name="Grigoriev I.V."/>
        </authorList>
    </citation>
    <scope>NUCLEOTIDE SEQUENCE [LARGE SCALE GENOMIC DNA]</scope>
    <source>
        <strain evidence="3">FD-172 SS1</strain>
    </source>
</reference>
<dbReference type="EMBL" id="KL198017">
    <property type="protein sequence ID" value="KDQ20999.1"/>
    <property type="molecule type" value="Genomic_DNA"/>
</dbReference>
<dbReference type="AlphaFoldDB" id="A0A067MZF7"/>
<dbReference type="CDD" id="cd09083">
    <property type="entry name" value="EEP-1"/>
    <property type="match status" value="1"/>
</dbReference>
<name>A0A067MZF7_BOTB1</name>
<dbReference type="InParanoid" id="A0A067MZF7"/>
<dbReference type="InterPro" id="IPR050410">
    <property type="entry name" value="CCR4/nocturin_mRNA_transcr"/>
</dbReference>
<gene>
    <name evidence="2" type="ORF">BOTBODRAFT_27010</name>
</gene>
<dbReference type="Proteomes" id="UP000027195">
    <property type="component" value="Unassembled WGS sequence"/>
</dbReference>
<dbReference type="InterPro" id="IPR005135">
    <property type="entry name" value="Endo/exonuclease/phosphatase"/>
</dbReference>
<evidence type="ECO:0000313" key="2">
    <source>
        <dbReference type="EMBL" id="KDQ20999.1"/>
    </source>
</evidence>
<evidence type="ECO:0000313" key="3">
    <source>
        <dbReference type="Proteomes" id="UP000027195"/>
    </source>
</evidence>
<accession>A0A067MZF7</accession>
<dbReference type="InterPro" id="IPR036691">
    <property type="entry name" value="Endo/exonu/phosph_ase_sf"/>
</dbReference>
<organism evidence="2 3">
    <name type="scientific">Botryobasidium botryosum (strain FD-172 SS1)</name>
    <dbReference type="NCBI Taxonomy" id="930990"/>
    <lineage>
        <taxon>Eukaryota</taxon>
        <taxon>Fungi</taxon>
        <taxon>Dikarya</taxon>
        <taxon>Basidiomycota</taxon>
        <taxon>Agaricomycotina</taxon>
        <taxon>Agaricomycetes</taxon>
        <taxon>Cantharellales</taxon>
        <taxon>Botryobasidiaceae</taxon>
        <taxon>Botryobasidium</taxon>
    </lineage>
</organism>
<dbReference type="Pfam" id="PF03372">
    <property type="entry name" value="Exo_endo_phos"/>
    <property type="match status" value="1"/>
</dbReference>
<dbReference type="GO" id="GO:0000175">
    <property type="term" value="F:3'-5'-RNA exonuclease activity"/>
    <property type="evidence" value="ECO:0007669"/>
    <property type="project" value="TreeGrafter"/>
</dbReference>
<sequence>MESVAGESNKTSAIRIASWNLRYDCQPDNLTVEESIARLPNGLDQPKSYYPTTKELPWSRRRLDVANTLIFEKVELFGVQEGLIRQLNDLQKLLGSEWGWVGVGRDDGVQAGEYSAIFYKKPIVRLVDWDSFWLSDTPFQPSRYPGAGSYRVCTTAHFELLSNSRQFTVINAHLDERSDPQRKLAASLMLARAKYEALGADGTGSKPVFILGDFNSSASDSNSGAYKITTGQQSPTPIDADFASKYAVQGGGGFKGIDLRGAAPKQNISGHFATYTGFSSTSNYRDFQRIDFIFGGSNGGWKVTSYKVGNTLSDEGVYSSDHRPVLVDIVM</sequence>
<proteinExistence type="predicted"/>